<reference evidence="2 3" key="1">
    <citation type="submission" date="2024-07" db="EMBL/GenBank/DDBJ databases">
        <title>Section-level genome sequencing and comparative genomics of Aspergillus sections Usti and Cavernicolus.</title>
        <authorList>
            <consortium name="Lawrence Berkeley National Laboratory"/>
            <person name="Nybo J.L."/>
            <person name="Vesth T.C."/>
            <person name="Theobald S."/>
            <person name="Frisvad J.C."/>
            <person name="Larsen T.O."/>
            <person name="Kjaerboelling I."/>
            <person name="Rothschild-Mancinelli K."/>
            <person name="Lyhne E.K."/>
            <person name="Kogle M.E."/>
            <person name="Barry K."/>
            <person name="Clum A."/>
            <person name="Na H."/>
            <person name="Ledsgaard L."/>
            <person name="Lin J."/>
            <person name="Lipzen A."/>
            <person name="Kuo A."/>
            <person name="Riley R."/>
            <person name="Mondo S."/>
            <person name="Labutti K."/>
            <person name="Haridas S."/>
            <person name="Pangalinan J."/>
            <person name="Salamov A.A."/>
            <person name="Simmons B.A."/>
            <person name="Magnuson J.K."/>
            <person name="Chen J."/>
            <person name="Drula E."/>
            <person name="Henrissat B."/>
            <person name="Wiebenga A."/>
            <person name="Lubbers R.J."/>
            <person name="Gomes A.C."/>
            <person name="Makela M.R."/>
            <person name="Stajich J."/>
            <person name="Grigoriev I.V."/>
            <person name="Mortensen U.H."/>
            <person name="De Vries R.P."/>
            <person name="Baker S.E."/>
            <person name="Andersen M.R."/>
        </authorList>
    </citation>
    <scope>NUCLEOTIDE SEQUENCE [LARGE SCALE GENOMIC DNA]</scope>
    <source>
        <strain evidence="2 3">CBS 588.65</strain>
    </source>
</reference>
<name>A0ABR4HY38_9EURO</name>
<organism evidence="2 3">
    <name type="scientific">Aspergillus granulosus</name>
    <dbReference type="NCBI Taxonomy" id="176169"/>
    <lineage>
        <taxon>Eukaryota</taxon>
        <taxon>Fungi</taxon>
        <taxon>Dikarya</taxon>
        <taxon>Ascomycota</taxon>
        <taxon>Pezizomycotina</taxon>
        <taxon>Eurotiomycetes</taxon>
        <taxon>Eurotiomycetidae</taxon>
        <taxon>Eurotiales</taxon>
        <taxon>Aspergillaceae</taxon>
        <taxon>Aspergillus</taxon>
        <taxon>Aspergillus subgen. Nidulantes</taxon>
    </lineage>
</organism>
<dbReference type="EMBL" id="JBFXLT010000007">
    <property type="protein sequence ID" value="KAL2820396.1"/>
    <property type="molecule type" value="Genomic_DNA"/>
</dbReference>
<keyword evidence="3" id="KW-1185">Reference proteome</keyword>
<feature type="compositionally biased region" description="Basic and acidic residues" evidence="1">
    <location>
        <begin position="698"/>
        <end position="708"/>
    </location>
</feature>
<comment type="caution">
    <text evidence="2">The sequence shown here is derived from an EMBL/GenBank/DDBJ whole genome shotgun (WGS) entry which is preliminary data.</text>
</comment>
<evidence type="ECO:0000313" key="2">
    <source>
        <dbReference type="EMBL" id="KAL2820396.1"/>
    </source>
</evidence>
<evidence type="ECO:0000313" key="3">
    <source>
        <dbReference type="Proteomes" id="UP001610334"/>
    </source>
</evidence>
<feature type="region of interest" description="Disordered" evidence="1">
    <location>
        <begin position="678"/>
        <end position="729"/>
    </location>
</feature>
<dbReference type="Proteomes" id="UP001610334">
    <property type="component" value="Unassembled WGS sequence"/>
</dbReference>
<protein>
    <recommendedName>
        <fullName evidence="4">F-box domain-containing protein</fullName>
    </recommendedName>
</protein>
<sequence>MRGLSDLPVELLDEVLSSALVEPNNSRQLCHFALVNRAWHSRTTAQVYGSWVYNGTRHSFRRLWLFLRTILSDRYLSCLLRRVHIGNWGVNPYVLLDQEADGYALDEDDISLVRRAVNQATLTHIEPDIISAIRQGDRRPLMALLLASVPNLMVIRAHVPLHDPYLAAVLQQALDCQKRDIPGPLRQLCELYAFAEVSIPAKAAMEDISDIPGAPLRLNDIWPVFFLRPMRKVHLYDLDTDGIAALIEKNQNHQTSYINNLLLRIIDESACQPADIKALIGLPHTLLNFSLFINDQISHLWNVTSKVSNLDIWDALYKHRKNIQYLDIFRKGIQANHPLGHLKSLQAFTQLRELRSHFLVLTRVGYCDIPNNTNLLLKDTLPRSLEAFRLYESYYGFHALPAIPKQIQELVMEGLHPVLKSITLEDKVLAHSVWENGHASKPLLQSRIRFEPKDACWGMIAQPGCQISRAGGCVGSWGDMYEMRVDGNRRFFNIMQIFPEDSDGDYSIPSLPYTSKIHVLPFTDHTGDLTRPGYMVFYNYSNIPLPPLLSFAIYFTHLDTLPSTVDLQGLYRALTGFEDDLEPRLDIYILPGATEMDCLSHYRDEQLARDSCTAQIRAFQDLSSRSKLGLPSSPAPPGRLPGLLRDDPPSIDHDRIFICTEKDWRHGQQSLYWVPFHSPDLPETGGDANDDVGNGETHGTDKQEKSDRPLTITREPWSTNRHSPAYDEEQTVGQVASYIADVYYEADDELVHVWRQASYYGWTNWL</sequence>
<feature type="region of interest" description="Disordered" evidence="1">
    <location>
        <begin position="626"/>
        <end position="646"/>
    </location>
</feature>
<proteinExistence type="predicted"/>
<evidence type="ECO:0000256" key="1">
    <source>
        <dbReference type="SAM" id="MobiDB-lite"/>
    </source>
</evidence>
<evidence type="ECO:0008006" key="4">
    <source>
        <dbReference type="Google" id="ProtNLM"/>
    </source>
</evidence>
<accession>A0ABR4HY38</accession>
<gene>
    <name evidence="2" type="ORF">BJX63DRAFT_428224</name>
</gene>